<dbReference type="AlphaFoldDB" id="A0AAV6YUC9"/>
<feature type="region of interest" description="Disordered" evidence="1">
    <location>
        <begin position="170"/>
        <end position="208"/>
    </location>
</feature>
<keyword evidence="2" id="KW-1133">Transmembrane helix</keyword>
<evidence type="ECO:0000256" key="1">
    <source>
        <dbReference type="SAM" id="MobiDB-lite"/>
    </source>
</evidence>
<evidence type="ECO:0000313" key="4">
    <source>
        <dbReference type="Proteomes" id="UP000824782"/>
    </source>
</evidence>
<organism evidence="3 4">
    <name type="scientific">Engystomops pustulosus</name>
    <name type="common">Tungara frog</name>
    <name type="synonym">Physalaemus pustulosus</name>
    <dbReference type="NCBI Taxonomy" id="76066"/>
    <lineage>
        <taxon>Eukaryota</taxon>
        <taxon>Metazoa</taxon>
        <taxon>Chordata</taxon>
        <taxon>Craniata</taxon>
        <taxon>Vertebrata</taxon>
        <taxon>Euteleostomi</taxon>
        <taxon>Amphibia</taxon>
        <taxon>Batrachia</taxon>
        <taxon>Anura</taxon>
        <taxon>Neobatrachia</taxon>
        <taxon>Hyloidea</taxon>
        <taxon>Leptodactylidae</taxon>
        <taxon>Leiuperinae</taxon>
        <taxon>Engystomops</taxon>
    </lineage>
</organism>
<name>A0AAV6YUC9_ENGPU</name>
<evidence type="ECO:0000313" key="3">
    <source>
        <dbReference type="EMBL" id="KAG8540984.1"/>
    </source>
</evidence>
<sequence>MNLVEILQRVKDSILKLHKFEAELGSASECISYYYKHGQDNNDGTKGPQCACPSPTIPFSVRETSQTSLNYLSEFPSSAYTSSYSFPTSALAEDMSASYPEKSTQGLDSTVTFTDVPSDLTPLTTIVNHSYSDTTEQSGDYADYPHTPPDFPVNSTEFPNDIQDPSNVTLHPSQTRTHPVQVTKEASNSGTEGMYESVVPPTIENPILPTSSHMKREFSTFMEPDEIQETTMSDISSHSSIGDVLQDSESMPSKEPGTETSSSSVTKIRRSLVNMDTFTKSDSSTHAVSGLFSGSNDPNAPLHNSVHTNIPYSGIGLSHPEAPEPTSQGRVIEDNNLGWASSYLSSTILTTKAEHSVFTPGPGGHFPLSDATNKPLISVHKSYNILPQQESNLAIHDRENSVSGPNYGSNMLPIIATEKSEDRTKNEHNQSNLQLLIVVPLVVLVLLFLCGFLYYRYQYRVSHFILHKIYLVKCIIL</sequence>
<comment type="caution">
    <text evidence="3">The sequence shown here is derived from an EMBL/GenBank/DDBJ whole genome shotgun (WGS) entry which is preliminary data.</text>
</comment>
<feature type="transmembrane region" description="Helical" evidence="2">
    <location>
        <begin position="433"/>
        <end position="455"/>
    </location>
</feature>
<reference evidence="3" key="1">
    <citation type="thesis" date="2020" institute="ProQuest LLC" country="789 East Eisenhower Parkway, Ann Arbor, MI, USA">
        <title>Comparative Genomics and Chromosome Evolution.</title>
        <authorList>
            <person name="Mudd A.B."/>
        </authorList>
    </citation>
    <scope>NUCLEOTIDE SEQUENCE</scope>
    <source>
        <strain evidence="3">237g6f4</strain>
        <tissue evidence="3">Blood</tissue>
    </source>
</reference>
<feature type="compositionally biased region" description="Polar residues" evidence="1">
    <location>
        <begin position="230"/>
        <end position="240"/>
    </location>
</feature>
<gene>
    <name evidence="3" type="ORF">GDO81_029945</name>
</gene>
<keyword evidence="2" id="KW-0472">Membrane</keyword>
<protein>
    <submittedName>
        <fullName evidence="3">Uncharacterized protein</fullName>
    </submittedName>
</protein>
<dbReference type="EMBL" id="WNYA01008781">
    <property type="protein sequence ID" value="KAG8540984.1"/>
    <property type="molecule type" value="Genomic_DNA"/>
</dbReference>
<accession>A0AAV6YUC9</accession>
<dbReference type="Proteomes" id="UP000824782">
    <property type="component" value="Unassembled WGS sequence"/>
</dbReference>
<feature type="compositionally biased region" description="Polar residues" evidence="1">
    <location>
        <begin position="170"/>
        <end position="191"/>
    </location>
</feature>
<feature type="region of interest" description="Disordered" evidence="1">
    <location>
        <begin position="230"/>
        <end position="267"/>
    </location>
</feature>
<proteinExistence type="predicted"/>
<keyword evidence="4" id="KW-1185">Reference proteome</keyword>
<keyword evidence="2" id="KW-0812">Transmembrane</keyword>
<evidence type="ECO:0000256" key="2">
    <source>
        <dbReference type="SAM" id="Phobius"/>
    </source>
</evidence>